<dbReference type="InterPro" id="IPR016032">
    <property type="entry name" value="Sig_transdc_resp-reg_C-effctor"/>
</dbReference>
<feature type="DNA-binding region" description="OmpR/PhoB-type" evidence="7">
    <location>
        <begin position="136"/>
        <end position="235"/>
    </location>
</feature>
<dbReference type="SMART" id="SM00862">
    <property type="entry name" value="Trans_reg_C"/>
    <property type="match status" value="1"/>
</dbReference>
<feature type="domain" description="OmpR/PhoB-type" evidence="9">
    <location>
        <begin position="136"/>
        <end position="235"/>
    </location>
</feature>
<dbReference type="CDD" id="cd00383">
    <property type="entry name" value="trans_reg_C"/>
    <property type="match status" value="1"/>
</dbReference>
<evidence type="ECO:0000256" key="3">
    <source>
        <dbReference type="ARBA" id="ARBA00023125"/>
    </source>
</evidence>
<dbReference type="InterPro" id="IPR036388">
    <property type="entry name" value="WH-like_DNA-bd_sf"/>
</dbReference>
<gene>
    <name evidence="10" type="primary">regX3</name>
    <name evidence="10" type="ORF">GCM10017566_60680</name>
</gene>
<keyword evidence="4" id="KW-0804">Transcription</keyword>
<evidence type="ECO:0000313" key="10">
    <source>
        <dbReference type="EMBL" id="GHF78267.1"/>
    </source>
</evidence>
<dbReference type="SMART" id="SM00448">
    <property type="entry name" value="REC"/>
    <property type="match status" value="1"/>
</dbReference>
<dbReference type="SUPFAM" id="SSF52172">
    <property type="entry name" value="CheY-like"/>
    <property type="match status" value="1"/>
</dbReference>
<dbReference type="InterPro" id="IPR001789">
    <property type="entry name" value="Sig_transdc_resp-reg_receiver"/>
</dbReference>
<keyword evidence="3 7" id="KW-0238">DNA-binding</keyword>
<proteinExistence type="predicted"/>
<reference evidence="10" key="1">
    <citation type="journal article" date="2014" name="Int. J. Syst. Evol. Microbiol.">
        <title>Complete genome sequence of Corynebacterium casei LMG S-19264T (=DSM 44701T), isolated from a smear-ripened cheese.</title>
        <authorList>
            <consortium name="US DOE Joint Genome Institute (JGI-PGF)"/>
            <person name="Walter F."/>
            <person name="Albersmeier A."/>
            <person name="Kalinowski J."/>
            <person name="Ruckert C."/>
        </authorList>
    </citation>
    <scope>NUCLEOTIDE SEQUENCE</scope>
    <source>
        <strain evidence="10">CGMCC 4.7679</strain>
    </source>
</reference>
<evidence type="ECO:0000259" key="8">
    <source>
        <dbReference type="PROSITE" id="PS50110"/>
    </source>
</evidence>
<reference evidence="10" key="2">
    <citation type="submission" date="2020-09" db="EMBL/GenBank/DDBJ databases">
        <authorList>
            <person name="Sun Q."/>
            <person name="Zhou Y."/>
        </authorList>
    </citation>
    <scope>NUCLEOTIDE SEQUENCE</scope>
    <source>
        <strain evidence="10">CGMCC 4.7679</strain>
    </source>
</reference>
<evidence type="ECO:0000256" key="4">
    <source>
        <dbReference type="ARBA" id="ARBA00023163"/>
    </source>
</evidence>
<dbReference type="GO" id="GO:0032993">
    <property type="term" value="C:protein-DNA complex"/>
    <property type="evidence" value="ECO:0007669"/>
    <property type="project" value="TreeGrafter"/>
</dbReference>
<dbReference type="Pfam" id="PF00072">
    <property type="entry name" value="Response_reg"/>
    <property type="match status" value="1"/>
</dbReference>
<dbReference type="Proteomes" id="UP000658656">
    <property type="component" value="Unassembled WGS sequence"/>
</dbReference>
<feature type="domain" description="Response regulatory" evidence="8">
    <location>
        <begin position="3"/>
        <end position="116"/>
    </location>
</feature>
<sequence>MTRVLIVDHETASADSLASSLRDHGFSTVVTTDGPTGLTEFDRRGADIVLLDLILPGMPGTDLCRRLRAGSGVPVIVVSARDNEVDKIVSLELGADDYVTKPYSVRELVARMRAVLRRGRLEPDHPEPPPDPEPPAEVLAAGPVRIDADRHVVTVHGEEVHIPLKEFELLECLLRSPGRMLTRAKLIGRVWGADYVGDTKTLDVHIGRLRAKVERDPAHPRHLLTVRGLGFKFEP</sequence>
<keyword evidence="2" id="KW-0805">Transcription regulation</keyword>
<dbReference type="Pfam" id="PF00486">
    <property type="entry name" value="Trans_reg_C"/>
    <property type="match status" value="1"/>
</dbReference>
<dbReference type="Gene3D" id="3.40.50.2300">
    <property type="match status" value="1"/>
</dbReference>
<feature type="modified residue" description="4-aspartylphosphate" evidence="6">
    <location>
        <position position="52"/>
    </location>
</feature>
<dbReference type="SUPFAM" id="SSF46894">
    <property type="entry name" value="C-terminal effector domain of the bipartite response regulators"/>
    <property type="match status" value="1"/>
</dbReference>
<evidence type="ECO:0000256" key="5">
    <source>
        <dbReference type="ARBA" id="ARBA00041201"/>
    </source>
</evidence>
<dbReference type="Gene3D" id="1.10.10.10">
    <property type="entry name" value="Winged helix-like DNA-binding domain superfamily/Winged helix DNA-binding domain"/>
    <property type="match status" value="1"/>
</dbReference>
<evidence type="ECO:0000256" key="2">
    <source>
        <dbReference type="ARBA" id="ARBA00023015"/>
    </source>
</evidence>
<dbReference type="InterPro" id="IPR001867">
    <property type="entry name" value="OmpR/PhoB-type_DNA-bd"/>
</dbReference>
<dbReference type="PANTHER" id="PTHR48111">
    <property type="entry name" value="REGULATOR OF RPOS"/>
    <property type="match status" value="1"/>
</dbReference>
<dbReference type="PANTHER" id="PTHR48111:SF72">
    <property type="entry name" value="SENSORY TRANSDUCTION PROTEIN REGX3"/>
    <property type="match status" value="1"/>
</dbReference>
<dbReference type="GO" id="GO:0005829">
    <property type="term" value="C:cytosol"/>
    <property type="evidence" value="ECO:0007669"/>
    <property type="project" value="TreeGrafter"/>
</dbReference>
<dbReference type="AlphaFoldDB" id="A0A8H9MG87"/>
<dbReference type="InterPro" id="IPR039420">
    <property type="entry name" value="WalR-like"/>
</dbReference>
<name>A0A8H9MG87_9PSEU</name>
<dbReference type="EMBL" id="BNAV01000012">
    <property type="protein sequence ID" value="GHF78267.1"/>
    <property type="molecule type" value="Genomic_DNA"/>
</dbReference>
<evidence type="ECO:0000259" key="9">
    <source>
        <dbReference type="PROSITE" id="PS51755"/>
    </source>
</evidence>
<dbReference type="OrthoDB" id="5511894at2"/>
<dbReference type="GO" id="GO:0000156">
    <property type="term" value="F:phosphorelay response regulator activity"/>
    <property type="evidence" value="ECO:0007669"/>
    <property type="project" value="TreeGrafter"/>
</dbReference>
<dbReference type="Gene3D" id="6.10.250.690">
    <property type="match status" value="1"/>
</dbReference>
<dbReference type="PROSITE" id="PS51755">
    <property type="entry name" value="OMPR_PHOB"/>
    <property type="match status" value="1"/>
</dbReference>
<evidence type="ECO:0000256" key="7">
    <source>
        <dbReference type="PROSITE-ProRule" id="PRU01091"/>
    </source>
</evidence>
<dbReference type="GO" id="GO:0000976">
    <property type="term" value="F:transcription cis-regulatory region binding"/>
    <property type="evidence" value="ECO:0007669"/>
    <property type="project" value="TreeGrafter"/>
</dbReference>
<dbReference type="InterPro" id="IPR011006">
    <property type="entry name" value="CheY-like_superfamily"/>
</dbReference>
<comment type="caution">
    <text evidence="10">The sequence shown here is derived from an EMBL/GenBank/DDBJ whole genome shotgun (WGS) entry which is preliminary data.</text>
</comment>
<organism evidence="10 11">
    <name type="scientific">Amycolatopsis bartoniae</name>
    <dbReference type="NCBI Taxonomy" id="941986"/>
    <lineage>
        <taxon>Bacteria</taxon>
        <taxon>Bacillati</taxon>
        <taxon>Actinomycetota</taxon>
        <taxon>Actinomycetes</taxon>
        <taxon>Pseudonocardiales</taxon>
        <taxon>Pseudonocardiaceae</taxon>
        <taxon>Amycolatopsis</taxon>
    </lineage>
</organism>
<dbReference type="RefSeq" id="WP_145935139.1">
    <property type="nucleotide sequence ID" value="NZ_BNAV01000012.1"/>
</dbReference>
<keyword evidence="1 6" id="KW-0597">Phosphoprotein</keyword>
<evidence type="ECO:0000313" key="11">
    <source>
        <dbReference type="Proteomes" id="UP000658656"/>
    </source>
</evidence>
<evidence type="ECO:0000256" key="6">
    <source>
        <dbReference type="PROSITE-ProRule" id="PRU00169"/>
    </source>
</evidence>
<dbReference type="PROSITE" id="PS50110">
    <property type="entry name" value="RESPONSE_REGULATORY"/>
    <property type="match status" value="1"/>
</dbReference>
<protein>
    <recommendedName>
        <fullName evidence="5">Sensory transduction protein RegX3</fullName>
    </recommendedName>
</protein>
<dbReference type="GO" id="GO:0006355">
    <property type="term" value="P:regulation of DNA-templated transcription"/>
    <property type="evidence" value="ECO:0007669"/>
    <property type="project" value="InterPro"/>
</dbReference>
<accession>A0A8H9MG87</accession>
<evidence type="ECO:0000256" key="1">
    <source>
        <dbReference type="ARBA" id="ARBA00022553"/>
    </source>
</evidence>
<keyword evidence="11" id="KW-1185">Reference proteome</keyword>
<dbReference type="FunFam" id="1.10.10.10:FF:000110">
    <property type="entry name" value="DNA-binding response regulator RegX3"/>
    <property type="match status" value="1"/>
</dbReference>